<dbReference type="PANTHER" id="PTHR48459:SF1">
    <property type="entry name" value="CUE DOMAIN-CONTAINING PROTEIN"/>
    <property type="match status" value="1"/>
</dbReference>
<proteinExistence type="predicted"/>
<protein>
    <submittedName>
        <fullName evidence="2">Uncharacterized protein</fullName>
    </submittedName>
</protein>
<gene>
    <name evidence="2" type="ORF">F3Y22_tig00005406pilonHSYRG00248</name>
</gene>
<feature type="region of interest" description="Disordered" evidence="1">
    <location>
        <begin position="93"/>
        <end position="114"/>
    </location>
</feature>
<reference evidence="2" key="1">
    <citation type="submission" date="2019-09" db="EMBL/GenBank/DDBJ databases">
        <title>Draft genome information of white flower Hibiscus syriacus.</title>
        <authorList>
            <person name="Kim Y.-M."/>
        </authorList>
    </citation>
    <scope>NUCLEOTIDE SEQUENCE [LARGE SCALE GENOMIC DNA]</scope>
    <source>
        <strain evidence="2">YM2019G1</strain>
    </source>
</reference>
<name>A0A6A3CKA4_HIBSY</name>
<evidence type="ECO:0000313" key="2">
    <source>
        <dbReference type="EMBL" id="KAE8727698.1"/>
    </source>
</evidence>
<accession>A0A6A3CKA4</accession>
<dbReference type="AlphaFoldDB" id="A0A6A3CKA4"/>
<evidence type="ECO:0000313" key="3">
    <source>
        <dbReference type="Proteomes" id="UP000436088"/>
    </source>
</evidence>
<comment type="caution">
    <text evidence="2">The sequence shown here is derived from an EMBL/GenBank/DDBJ whole genome shotgun (WGS) entry which is preliminary data.</text>
</comment>
<dbReference type="Proteomes" id="UP000436088">
    <property type="component" value="Unassembled WGS sequence"/>
</dbReference>
<keyword evidence="3" id="KW-1185">Reference proteome</keyword>
<dbReference type="PANTHER" id="PTHR48459">
    <property type="entry name" value="CUE DOMAIN-CONTAINING PROTEIN"/>
    <property type="match status" value="1"/>
</dbReference>
<organism evidence="2 3">
    <name type="scientific">Hibiscus syriacus</name>
    <name type="common">Rose of Sharon</name>
    <dbReference type="NCBI Taxonomy" id="106335"/>
    <lineage>
        <taxon>Eukaryota</taxon>
        <taxon>Viridiplantae</taxon>
        <taxon>Streptophyta</taxon>
        <taxon>Embryophyta</taxon>
        <taxon>Tracheophyta</taxon>
        <taxon>Spermatophyta</taxon>
        <taxon>Magnoliopsida</taxon>
        <taxon>eudicotyledons</taxon>
        <taxon>Gunneridae</taxon>
        <taxon>Pentapetalae</taxon>
        <taxon>rosids</taxon>
        <taxon>malvids</taxon>
        <taxon>Malvales</taxon>
        <taxon>Malvaceae</taxon>
        <taxon>Malvoideae</taxon>
        <taxon>Hibiscus</taxon>
    </lineage>
</organism>
<dbReference type="EMBL" id="VEPZ02000305">
    <property type="protein sequence ID" value="KAE8727698.1"/>
    <property type="molecule type" value="Genomic_DNA"/>
</dbReference>
<evidence type="ECO:0000256" key="1">
    <source>
        <dbReference type="SAM" id="MobiDB-lite"/>
    </source>
</evidence>
<sequence length="503" mass="56893">MVSFAKDPDVIFSSAVAPTIEFFYSHFLPSPKLSPYPLIFLRSFSLSRLKREVDSRILKDVAIENSKYVDAAIEIVLFEILSYMSKQTVVASSSSRRSNPRVPPNRALDEEEGNQLKDVVLTGTAIDVGSIEASSAASTSKIHENNNNEPADVETNELILLGNTEKCSEIGKAESSVSLSALGINNLFPYVNLEIKGSGSKDQTIDVEDGIVRTPHASPDTADKSTSLLENTGSIGSYNDILKLYGPLDLNAVSCRNNSFNRILIGEENVGALLVPSSAQEQMAEALRAGLHSEINDHSTGSEKLEKGSIELKSQQDPIYDMGDIKDDTVNSIVSGSSQTCRIDLHEEVIEDAKNNEKTLFQVMQSLIVKLASALPIQVERKEASALPIQLNERRDRHFRFKSNRRRHRHFRFKSNGIRHRHFQFKSNERRHQHFRFKSNGIRHQHFRFKSNGRRHRHFRFKSNGRKHRHFRFKSNEKMYRTSVSSVRLFIKKVEEVGRILEC</sequence>